<evidence type="ECO:0000313" key="1">
    <source>
        <dbReference type="EMBL" id="KAJ8678862.1"/>
    </source>
</evidence>
<evidence type="ECO:0000313" key="2">
    <source>
        <dbReference type="Proteomes" id="UP001239111"/>
    </source>
</evidence>
<dbReference type="Proteomes" id="UP001239111">
    <property type="component" value="Chromosome 2"/>
</dbReference>
<dbReference type="EMBL" id="CM056742">
    <property type="protein sequence ID" value="KAJ8678862.1"/>
    <property type="molecule type" value="Genomic_DNA"/>
</dbReference>
<keyword evidence="2" id="KW-1185">Reference proteome</keyword>
<sequence>MIGAISKLTGLVPMCIRTAIQGKALCESENLNAFLPWRSLHLSCTSFVDPRNLRSKKRNAPKKDQGVAGESSTDISLGAQEDIFPDVHTPDRLFDGIPYKELPIINIKACKNNTILSLTDFKGFTHIYRSCGVEGFKTSKKGTNIAAQITAMTLCKKAMNLGVKTVRVRVQGLGPGRLSAIKGLEMGGQTIVSVTDHTHVSWNGPRPRKAKRV</sequence>
<proteinExistence type="predicted"/>
<accession>A0ACC2P684</accession>
<protein>
    <submittedName>
        <fullName evidence="1">Uncharacterized protein</fullName>
    </submittedName>
</protein>
<organism evidence="1 2">
    <name type="scientific">Eretmocerus hayati</name>
    <dbReference type="NCBI Taxonomy" id="131215"/>
    <lineage>
        <taxon>Eukaryota</taxon>
        <taxon>Metazoa</taxon>
        <taxon>Ecdysozoa</taxon>
        <taxon>Arthropoda</taxon>
        <taxon>Hexapoda</taxon>
        <taxon>Insecta</taxon>
        <taxon>Pterygota</taxon>
        <taxon>Neoptera</taxon>
        <taxon>Endopterygota</taxon>
        <taxon>Hymenoptera</taxon>
        <taxon>Apocrita</taxon>
        <taxon>Proctotrupomorpha</taxon>
        <taxon>Chalcidoidea</taxon>
        <taxon>Aphelinidae</taxon>
        <taxon>Aphelininae</taxon>
        <taxon>Eretmocerus</taxon>
    </lineage>
</organism>
<reference evidence="1" key="1">
    <citation type="submission" date="2023-04" db="EMBL/GenBank/DDBJ databases">
        <title>A chromosome-level genome assembly of the parasitoid wasp Eretmocerus hayati.</title>
        <authorList>
            <person name="Zhong Y."/>
            <person name="Liu S."/>
            <person name="Liu Y."/>
        </authorList>
    </citation>
    <scope>NUCLEOTIDE SEQUENCE</scope>
    <source>
        <strain evidence="1">ZJU_SS_LIU_2023</strain>
    </source>
</reference>
<comment type="caution">
    <text evidence="1">The sequence shown here is derived from an EMBL/GenBank/DDBJ whole genome shotgun (WGS) entry which is preliminary data.</text>
</comment>
<name>A0ACC2P684_9HYME</name>
<gene>
    <name evidence="1" type="ORF">QAD02_014649</name>
</gene>